<dbReference type="PROSITE" id="PS50846">
    <property type="entry name" value="HMA_2"/>
    <property type="match status" value="1"/>
</dbReference>
<organism evidence="3">
    <name type="scientific">Oryza punctata</name>
    <name type="common">Red rice</name>
    <dbReference type="NCBI Taxonomy" id="4537"/>
    <lineage>
        <taxon>Eukaryota</taxon>
        <taxon>Viridiplantae</taxon>
        <taxon>Streptophyta</taxon>
        <taxon>Embryophyta</taxon>
        <taxon>Tracheophyta</taxon>
        <taxon>Spermatophyta</taxon>
        <taxon>Magnoliopsida</taxon>
        <taxon>Liliopsida</taxon>
        <taxon>Poales</taxon>
        <taxon>Poaceae</taxon>
        <taxon>BOP clade</taxon>
        <taxon>Oryzoideae</taxon>
        <taxon>Oryzeae</taxon>
        <taxon>Oryzinae</taxon>
        <taxon>Oryza</taxon>
    </lineage>
</organism>
<feature type="domain" description="HMA" evidence="2">
    <location>
        <begin position="1"/>
        <end position="67"/>
    </location>
</feature>
<accession>A0A0E0JME8</accession>
<reference evidence="3" key="1">
    <citation type="submission" date="2015-04" db="UniProtKB">
        <authorList>
            <consortium name="EnsemblPlants"/>
        </authorList>
    </citation>
    <scope>IDENTIFICATION</scope>
</reference>
<evidence type="ECO:0000313" key="3">
    <source>
        <dbReference type="EnsemblPlants" id="OPUNC01G26440.1"/>
    </source>
</evidence>
<dbReference type="InterPro" id="IPR006121">
    <property type="entry name" value="HMA_dom"/>
</dbReference>
<proteinExistence type="predicted"/>
<evidence type="ECO:0000256" key="1">
    <source>
        <dbReference type="SAM" id="MobiDB-lite"/>
    </source>
</evidence>
<dbReference type="SUPFAM" id="SSF55008">
    <property type="entry name" value="HMA, heavy metal-associated domain"/>
    <property type="match status" value="1"/>
</dbReference>
<dbReference type="InterPro" id="IPR036163">
    <property type="entry name" value="HMA_dom_sf"/>
</dbReference>
<dbReference type="STRING" id="4537.A0A0E0JME8"/>
<evidence type="ECO:0000313" key="4">
    <source>
        <dbReference type="Proteomes" id="UP000026962"/>
    </source>
</evidence>
<dbReference type="Gramene" id="OPUNC01G26440.1">
    <property type="protein sequence ID" value="OPUNC01G26440.1"/>
    <property type="gene ID" value="OPUNC01G26440"/>
</dbReference>
<reference evidence="3" key="2">
    <citation type="submission" date="2018-05" db="EMBL/GenBank/DDBJ databases">
        <title>OpunRS2 (Oryza punctata Reference Sequence Version 2).</title>
        <authorList>
            <person name="Zhang J."/>
            <person name="Kudrna D."/>
            <person name="Lee S."/>
            <person name="Talag J."/>
            <person name="Welchert J."/>
            <person name="Wing R.A."/>
        </authorList>
    </citation>
    <scope>NUCLEOTIDE SEQUENCE [LARGE SCALE GENOMIC DNA]</scope>
</reference>
<dbReference type="eggNOG" id="ENOG502S71N">
    <property type="taxonomic scope" value="Eukaryota"/>
</dbReference>
<dbReference type="GO" id="GO:0046872">
    <property type="term" value="F:metal ion binding"/>
    <property type="evidence" value="ECO:0007669"/>
    <property type="project" value="InterPro"/>
</dbReference>
<dbReference type="EnsemblPlants" id="OPUNC01G26440.1">
    <property type="protein sequence ID" value="OPUNC01G26440.1"/>
    <property type="gene ID" value="OPUNC01G26440"/>
</dbReference>
<dbReference type="HOGENOM" id="CLU_1734432_0_0_1"/>
<name>A0A0E0JME8_ORYPU</name>
<feature type="compositionally biased region" description="Basic and acidic residues" evidence="1">
    <location>
        <begin position="107"/>
        <end position="116"/>
    </location>
</feature>
<dbReference type="OMA" id="CIVDDQP"/>
<feature type="compositionally biased region" description="Basic and acidic residues" evidence="1">
    <location>
        <begin position="80"/>
        <end position="98"/>
    </location>
</feature>
<keyword evidence="4" id="KW-1185">Reference proteome</keyword>
<dbReference type="Pfam" id="PF00403">
    <property type="entry name" value="HMA"/>
    <property type="match status" value="1"/>
</dbReference>
<dbReference type="AlphaFoldDB" id="A0A0E0JME8"/>
<protein>
    <recommendedName>
        <fullName evidence="2">HMA domain-containing protein</fullName>
    </recommendedName>
</protein>
<feature type="region of interest" description="Disordered" evidence="1">
    <location>
        <begin position="80"/>
        <end position="116"/>
    </location>
</feature>
<evidence type="ECO:0000259" key="2">
    <source>
        <dbReference type="PROSITE" id="PS50846"/>
    </source>
</evidence>
<dbReference type="Gene3D" id="3.30.70.100">
    <property type="match status" value="1"/>
</dbReference>
<sequence length="151" mass="17430">MKIVLKVPITCKKCKSCILQIVSKTKGIKSLTFDDEKSTLTVIGEVDVVVIVDKLRHPKIGKGKEKKKMEGYMVEVMTVSDEKKEAEEKKKKEEEEKKKKEKEKEEEEKKKKEKECAEKIKQCVELQQCCRACRPYYVAVDDHPGYSCTIV</sequence>
<dbReference type="Proteomes" id="UP000026962">
    <property type="component" value="Chromosome 1"/>
</dbReference>